<name>A0ABR2PXH8_9ROSI</name>
<evidence type="ECO:0008006" key="5">
    <source>
        <dbReference type="Google" id="ProtNLM"/>
    </source>
</evidence>
<organism evidence="3 4">
    <name type="scientific">Hibiscus sabdariffa</name>
    <name type="common">roselle</name>
    <dbReference type="NCBI Taxonomy" id="183260"/>
    <lineage>
        <taxon>Eukaryota</taxon>
        <taxon>Viridiplantae</taxon>
        <taxon>Streptophyta</taxon>
        <taxon>Embryophyta</taxon>
        <taxon>Tracheophyta</taxon>
        <taxon>Spermatophyta</taxon>
        <taxon>Magnoliopsida</taxon>
        <taxon>eudicotyledons</taxon>
        <taxon>Gunneridae</taxon>
        <taxon>Pentapetalae</taxon>
        <taxon>rosids</taxon>
        <taxon>malvids</taxon>
        <taxon>Malvales</taxon>
        <taxon>Malvaceae</taxon>
        <taxon>Malvoideae</taxon>
        <taxon>Hibiscus</taxon>
    </lineage>
</organism>
<reference evidence="3 4" key="1">
    <citation type="journal article" date="2024" name="G3 (Bethesda)">
        <title>Genome assembly of Hibiscus sabdariffa L. provides insights into metabolisms of medicinal natural products.</title>
        <authorList>
            <person name="Kim T."/>
        </authorList>
    </citation>
    <scope>NUCLEOTIDE SEQUENCE [LARGE SCALE GENOMIC DNA]</scope>
    <source>
        <strain evidence="3">TK-2024</strain>
        <tissue evidence="3">Old leaves</tissue>
    </source>
</reference>
<dbReference type="Pfam" id="PF11961">
    <property type="entry name" value="DUF3475"/>
    <property type="match status" value="1"/>
</dbReference>
<gene>
    <name evidence="3" type="ORF">V6N11_033208</name>
</gene>
<sequence>MAWPTAEMEGDKPSYGCALFRHEKPSPTLQILAFVTAKNMSRLVSLYKSLTDEELFKLRNGPVKSPGVAFLNSTDETYLLGLACKEKLEDLNQIASVVSRLSKSCVDEELSRFETAYHSMKQGIIDTSNLDFNSRNAGKIIEKMEKYENSTSLLYASLVGLNELESSEKKMQRLKETNMEYLNEKISFKGKQVRHFKQVSLWNKTFDKSVVLMARIICIVYVRICVVFGPFVPGLLSTTTGNRRPSSRLYVLHSKVFHMKIYPKADYCFFVEEDSNNKQKASNSCPIFKASRMKRGAARVMSSELPTESQNLGFLISGVTVTNKPSTVKNNVNRRLIQSAPPNTVGAAGLTFRYADIIIVAETYFYLTTIISDAARKHLFEMLPINLKKRLRGKLRSHWYKGEREGQGLAQGWREALAEIIGWLAPLAHDTLRWQQERNLEKHKLDARPTFLLLQTLHFSDLEKTEAAIVEVLVGLSCIYRYENRREANGVRHKGRNAIMRR</sequence>
<feature type="domain" description="DUF3475" evidence="2">
    <location>
        <begin position="31"/>
        <end position="87"/>
    </location>
</feature>
<evidence type="ECO:0000313" key="3">
    <source>
        <dbReference type="EMBL" id="KAK8993104.1"/>
    </source>
</evidence>
<protein>
    <recommendedName>
        <fullName evidence="5">DUF3475 domain-containing protein</fullName>
    </recommendedName>
</protein>
<dbReference type="InterPro" id="IPR007700">
    <property type="entry name" value="DUF668"/>
</dbReference>
<keyword evidence="4" id="KW-1185">Reference proteome</keyword>
<dbReference type="PANTHER" id="PTHR31371">
    <property type="entry name" value="BNAC09G50660D PROTEIN"/>
    <property type="match status" value="1"/>
</dbReference>
<evidence type="ECO:0000313" key="4">
    <source>
        <dbReference type="Proteomes" id="UP001396334"/>
    </source>
</evidence>
<dbReference type="Proteomes" id="UP001396334">
    <property type="component" value="Unassembled WGS sequence"/>
</dbReference>
<comment type="caution">
    <text evidence="3">The sequence shown here is derived from an EMBL/GenBank/DDBJ whole genome shotgun (WGS) entry which is preliminary data.</text>
</comment>
<dbReference type="PANTHER" id="PTHR31371:SF13">
    <property type="entry name" value="OS05G0457600 PROTEIN"/>
    <property type="match status" value="1"/>
</dbReference>
<proteinExistence type="predicted"/>
<dbReference type="Pfam" id="PF05003">
    <property type="entry name" value="DUF668"/>
    <property type="match status" value="1"/>
</dbReference>
<accession>A0ABR2PXH8</accession>
<evidence type="ECO:0000259" key="1">
    <source>
        <dbReference type="Pfam" id="PF05003"/>
    </source>
</evidence>
<evidence type="ECO:0000259" key="2">
    <source>
        <dbReference type="Pfam" id="PF11961"/>
    </source>
</evidence>
<feature type="domain" description="DUF668" evidence="1">
    <location>
        <begin position="344"/>
        <end position="433"/>
    </location>
</feature>
<dbReference type="EMBL" id="JBBPBN010000049">
    <property type="protein sequence ID" value="KAK8993104.1"/>
    <property type="molecule type" value="Genomic_DNA"/>
</dbReference>
<dbReference type="InterPro" id="IPR021864">
    <property type="entry name" value="DUF3475"/>
</dbReference>